<accession>A0AAQ2Q8M8</accession>
<evidence type="ECO:0000313" key="3">
    <source>
        <dbReference type="EMBL" id="UZA04041.1"/>
    </source>
</evidence>
<protein>
    <submittedName>
        <fullName evidence="4">Uncharacterized protein</fullName>
    </submittedName>
</protein>
<feature type="compositionally biased region" description="Basic and acidic residues" evidence="1">
    <location>
        <begin position="146"/>
        <end position="179"/>
    </location>
</feature>
<proteinExistence type="predicted"/>
<dbReference type="EMBL" id="CP087781">
    <property type="protein sequence ID" value="UZA52511.1"/>
    <property type="molecule type" value="Genomic_DNA"/>
</dbReference>
<dbReference type="RefSeq" id="WP_264676170.1">
    <property type="nucleotide sequence ID" value="NZ_CP087765.1"/>
</dbReference>
<evidence type="ECO:0000313" key="6">
    <source>
        <dbReference type="Proteomes" id="UP001163632"/>
    </source>
</evidence>
<feature type="region of interest" description="Disordered" evidence="1">
    <location>
        <begin position="213"/>
        <end position="236"/>
    </location>
</feature>
<feature type="region of interest" description="Disordered" evidence="1">
    <location>
        <begin position="146"/>
        <end position="197"/>
    </location>
</feature>
<feature type="transmembrane region" description="Helical" evidence="2">
    <location>
        <begin position="35"/>
        <end position="55"/>
    </location>
</feature>
<name>A0AAQ2Q8M8_MORBO</name>
<evidence type="ECO:0000256" key="1">
    <source>
        <dbReference type="SAM" id="MobiDB-lite"/>
    </source>
</evidence>
<dbReference type="Proteomes" id="UP001163283">
    <property type="component" value="Chromosome"/>
</dbReference>
<sequence>MFGLWLSVNFIFPLLAVYWLVSPIFLLPKKQLSRINVLSIIMIMALLDLVWLVIIVTTKDGVQNADFIMFVIGTVLWMCLGARLFYQHGQRSVAVAKSKPSEQIITKTTVNDKITASMHDIDESQNSYVDKDEKLINDKQINHTDKDEKLINDKQINHTDKNEKLINSKPINHDDKSGDDNSNNDKMSDNNHQNDISDNAPLILQELTSQELMPQEASQQSLDNYKQTNQSDDDWQAYKQKMEQAWADTRVKLTQKSEQHKK</sequence>
<keyword evidence="2" id="KW-0472">Membrane</keyword>
<gene>
    <name evidence="3" type="ORF">LP092_04670</name>
    <name evidence="4" type="ORF">LP129_05065</name>
</gene>
<keyword evidence="2" id="KW-0812">Transmembrane</keyword>
<dbReference type="GeneID" id="77189126"/>
<feature type="compositionally biased region" description="Polar residues" evidence="1">
    <location>
        <begin position="213"/>
        <end position="230"/>
    </location>
</feature>
<feature type="transmembrane region" description="Helical" evidence="2">
    <location>
        <begin position="6"/>
        <end position="28"/>
    </location>
</feature>
<keyword evidence="2" id="KW-1133">Transmembrane helix</keyword>
<dbReference type="Proteomes" id="UP001163632">
    <property type="component" value="Chromosome"/>
</dbReference>
<evidence type="ECO:0000256" key="2">
    <source>
        <dbReference type="SAM" id="Phobius"/>
    </source>
</evidence>
<keyword evidence="6" id="KW-1185">Reference proteome</keyword>
<evidence type="ECO:0000313" key="5">
    <source>
        <dbReference type="Proteomes" id="UP001163283"/>
    </source>
</evidence>
<dbReference type="AlphaFoldDB" id="A0AAQ2Q8M8"/>
<dbReference type="EMBL" id="CP087830">
    <property type="protein sequence ID" value="UZA04041.1"/>
    <property type="molecule type" value="Genomic_DNA"/>
</dbReference>
<feature type="transmembrane region" description="Helical" evidence="2">
    <location>
        <begin position="67"/>
        <end position="86"/>
    </location>
</feature>
<organism evidence="4 5">
    <name type="scientific">Moraxella bovis</name>
    <dbReference type="NCBI Taxonomy" id="476"/>
    <lineage>
        <taxon>Bacteria</taxon>
        <taxon>Pseudomonadati</taxon>
        <taxon>Pseudomonadota</taxon>
        <taxon>Gammaproteobacteria</taxon>
        <taxon>Moraxellales</taxon>
        <taxon>Moraxellaceae</taxon>
        <taxon>Moraxella</taxon>
    </lineage>
</organism>
<evidence type="ECO:0000313" key="4">
    <source>
        <dbReference type="EMBL" id="UZA52511.1"/>
    </source>
</evidence>
<reference evidence="4 5" key="1">
    <citation type="journal article" date="2022" name="BMC Microbiol.">
        <title>Whole genome sequencing of Moraxella bovis strains from North America reveals two genotypes with different genetic determinants.</title>
        <authorList>
            <person name="Wynn E.L."/>
            <person name="Hille M.M."/>
            <person name="Loy J.D."/>
            <person name="Schuller G."/>
            <person name="Kuhn K.L."/>
            <person name="Dickey A.M."/>
            <person name="Bono J.L."/>
            <person name="Clawson M.L."/>
        </authorList>
    </citation>
    <scope>NUCLEOTIDE SEQUENCE [LARGE SCALE GENOMIC DNA]</scope>
    <source>
        <strain evidence="3">SAM102599</strain>
        <strain evidence="4 5">SAM57978</strain>
    </source>
</reference>